<evidence type="ECO:0008006" key="4">
    <source>
        <dbReference type="Google" id="ProtNLM"/>
    </source>
</evidence>
<name>A0A918KD41_9PROT</name>
<keyword evidence="1" id="KW-0812">Transmembrane</keyword>
<evidence type="ECO:0000256" key="1">
    <source>
        <dbReference type="SAM" id="Phobius"/>
    </source>
</evidence>
<keyword evidence="1" id="KW-0472">Membrane</keyword>
<proteinExistence type="predicted"/>
<accession>A0A918KD41</accession>
<feature type="transmembrane region" description="Helical" evidence="1">
    <location>
        <begin position="43"/>
        <end position="61"/>
    </location>
</feature>
<feature type="transmembrane region" description="Helical" evidence="1">
    <location>
        <begin position="67"/>
        <end position="87"/>
    </location>
</feature>
<keyword evidence="1" id="KW-1133">Transmembrane helix</keyword>
<reference evidence="2 3" key="1">
    <citation type="journal article" date="2014" name="Int. J. Syst. Evol. Microbiol.">
        <title>Complete genome sequence of Corynebacterium casei LMG S-19264T (=DSM 44701T), isolated from a smear-ripened cheese.</title>
        <authorList>
            <consortium name="US DOE Joint Genome Institute (JGI-PGF)"/>
            <person name="Walter F."/>
            <person name="Albersmeier A."/>
            <person name="Kalinowski J."/>
            <person name="Ruckert C."/>
        </authorList>
    </citation>
    <scope>NUCLEOTIDE SEQUENCE [LARGE SCALE GENOMIC DNA]</scope>
    <source>
        <strain evidence="2 3">KCTC 23968</strain>
    </source>
</reference>
<dbReference type="EMBL" id="BMYV01000001">
    <property type="protein sequence ID" value="GGX57175.1"/>
    <property type="molecule type" value="Genomic_DNA"/>
</dbReference>
<comment type="caution">
    <text evidence="2">The sequence shown here is derived from an EMBL/GenBank/DDBJ whole genome shotgun (WGS) entry which is preliminary data.</text>
</comment>
<dbReference type="AlphaFoldDB" id="A0A918KD41"/>
<protein>
    <recommendedName>
        <fullName evidence="4">DUF3137 domain-containing protein</fullName>
    </recommendedName>
</protein>
<keyword evidence="3" id="KW-1185">Reference proteome</keyword>
<dbReference type="Proteomes" id="UP000600865">
    <property type="component" value="Unassembled WGS sequence"/>
</dbReference>
<evidence type="ECO:0000313" key="2">
    <source>
        <dbReference type="EMBL" id="GGX57175.1"/>
    </source>
</evidence>
<sequence length="313" mass="35085">MHQFNEHHAEFKGFSAFYNAEILPGLERDESARLEVMEKIKKLAPLVVVATLIGLAIAVYFRAPFMVYALITGVGVMAGYGGAHYLMTDIKSGTKDNIVGGVCRFLGWTFAEKIEQPANFETFELIGLITKNHTRSSFEDMMAGEAHGADFQFYEAHLERREGSGKNRKWVTKFRGQLLALKFDQDFLGKTVVLRDGGWLQSKQKGDMKRVGLVDPVFEKIFEAYGTDQVEARYLLTPTFMQRLVDLETSVNGSKIRFGFIGGQLLIAVETANRYEPGSMFKPLVETGRTQKILDEIGAIYDVIDGVMKPASR</sequence>
<organism evidence="2 3">
    <name type="scientific">Litorimonas cladophorae</name>
    <dbReference type="NCBI Taxonomy" id="1220491"/>
    <lineage>
        <taxon>Bacteria</taxon>
        <taxon>Pseudomonadati</taxon>
        <taxon>Pseudomonadota</taxon>
        <taxon>Alphaproteobacteria</taxon>
        <taxon>Maricaulales</taxon>
        <taxon>Robiginitomaculaceae</taxon>
    </lineage>
</organism>
<dbReference type="RefSeq" id="WP_189580294.1">
    <property type="nucleotide sequence ID" value="NZ_BMYV01000001.1"/>
</dbReference>
<dbReference type="Pfam" id="PF11335">
    <property type="entry name" value="DUF3137"/>
    <property type="match status" value="1"/>
</dbReference>
<gene>
    <name evidence="2" type="ORF">GCM10011309_02630</name>
</gene>
<dbReference type="InterPro" id="IPR021484">
    <property type="entry name" value="DUF3137"/>
</dbReference>
<evidence type="ECO:0000313" key="3">
    <source>
        <dbReference type="Proteomes" id="UP000600865"/>
    </source>
</evidence>